<dbReference type="Pfam" id="PF12802">
    <property type="entry name" value="MarR_2"/>
    <property type="match status" value="1"/>
</dbReference>
<dbReference type="Gene3D" id="3.40.190.10">
    <property type="entry name" value="Periplasmic binding protein-like II"/>
    <property type="match status" value="1"/>
</dbReference>
<dbReference type="GeneID" id="8738727"/>
<dbReference type="Proteomes" id="UP000001901">
    <property type="component" value="Chromosome"/>
</dbReference>
<evidence type="ECO:0000313" key="3">
    <source>
        <dbReference type="Proteomes" id="UP000001901"/>
    </source>
</evidence>
<sequence>MDAEKRILEFLKRKGSALQSEIVNELGLAKSTVSEILRKLESEGLIVRERVAGKSYRVWYFESSPKPCKILRVGILRASEYPHVILGLKKLGVRYHIKVFDSALELTKEIASGRIDVGFSPFITQTVFALLLKSMRIHAVVALNGSGIAYKGDLRDCKVFATSEFSAMESNLKLVLETLGYDIHNLTFRYFDSIDVALNSFKSCEFDAIAVWEPYLQNFERVLHFKDVVGDYPCCSMASNVEFFRERRKELVELKNCIKDSIDEVGEDVAKDIAKLIRFDWKIVYRSFDSYKFVCDLSAKYFRFLERYGLKLTQENVRSIADHL</sequence>
<dbReference type="KEGG" id="apo:Arcpr_0081"/>
<dbReference type="AlphaFoldDB" id="D2RFT2"/>
<dbReference type="InterPro" id="IPR011991">
    <property type="entry name" value="ArsR-like_HTH"/>
</dbReference>
<dbReference type="PANTHER" id="PTHR30024">
    <property type="entry name" value="ALIPHATIC SULFONATES-BINDING PROTEIN-RELATED"/>
    <property type="match status" value="1"/>
</dbReference>
<proteinExistence type="predicted"/>
<gene>
    <name evidence="2" type="ordered locus">Arcpr_0081</name>
</gene>
<evidence type="ECO:0000313" key="2">
    <source>
        <dbReference type="EMBL" id="ADB57157.1"/>
    </source>
</evidence>
<reference evidence="2 3" key="1">
    <citation type="journal article" date="2010" name="Stand. Genomic Sci.">
        <title>Complete genome sequence of Archaeoglobus profundus type strain (AV18).</title>
        <authorList>
            <person name="von Jan M."/>
            <person name="Lapidus A."/>
            <person name="Del Rio T.G."/>
            <person name="Copeland A."/>
            <person name="Tice H."/>
            <person name="Cheng J.F."/>
            <person name="Lucas S."/>
            <person name="Chen F."/>
            <person name="Nolan M."/>
            <person name="Goodwin L."/>
            <person name="Han C."/>
            <person name="Pitluck S."/>
            <person name="Liolios K."/>
            <person name="Ivanova N."/>
            <person name="Mavromatis K."/>
            <person name="Ovchinnikova G."/>
            <person name="Chertkov O."/>
            <person name="Pati A."/>
            <person name="Chen A."/>
            <person name="Palaniappan K."/>
            <person name="Land M."/>
            <person name="Hauser L."/>
            <person name="Chang Y.J."/>
            <person name="Jeffries C.D."/>
            <person name="Saunders E."/>
            <person name="Brettin T."/>
            <person name="Detter J.C."/>
            <person name="Chain P."/>
            <person name="Eichinger K."/>
            <person name="Huber H."/>
            <person name="Spring S."/>
            <person name="Rohde M."/>
            <person name="Goker M."/>
            <person name="Wirth R."/>
            <person name="Woyke T."/>
            <person name="Bristow J."/>
            <person name="Eisen J.A."/>
            <person name="Markowitz V."/>
            <person name="Hugenholtz P."/>
            <person name="Kyrpides N.C."/>
            <person name="Klenk H.P."/>
        </authorList>
    </citation>
    <scope>NUCLEOTIDE SEQUENCE [LARGE SCALE GENOMIC DNA]</scope>
    <source>
        <strain evidence="3">DSM 5631 / JCM 9629 / NBRC 100127 / Av18</strain>
    </source>
</reference>
<dbReference type="HOGENOM" id="CLU_053800_0_0_2"/>
<dbReference type="EMBL" id="CP001857">
    <property type="protein sequence ID" value="ADB57157.1"/>
    <property type="molecule type" value="Genomic_DNA"/>
</dbReference>
<dbReference type="PaxDb" id="572546-Arcpr_0081"/>
<dbReference type="SUPFAM" id="SSF46785">
    <property type="entry name" value="Winged helix' DNA-binding domain"/>
    <property type="match status" value="1"/>
</dbReference>
<dbReference type="STRING" id="572546.Arcpr_0081"/>
<dbReference type="RefSeq" id="WP_012939493.1">
    <property type="nucleotide sequence ID" value="NC_013741.1"/>
</dbReference>
<dbReference type="InterPro" id="IPR000835">
    <property type="entry name" value="HTH_MarR-typ"/>
</dbReference>
<organism evidence="2 3">
    <name type="scientific">Archaeoglobus profundus (strain DSM 5631 / JCM 9629 / NBRC 100127 / Av18)</name>
    <dbReference type="NCBI Taxonomy" id="572546"/>
    <lineage>
        <taxon>Archaea</taxon>
        <taxon>Methanobacteriati</taxon>
        <taxon>Methanobacteriota</taxon>
        <taxon>Archaeoglobi</taxon>
        <taxon>Archaeoglobales</taxon>
        <taxon>Archaeoglobaceae</taxon>
        <taxon>Archaeoglobus</taxon>
    </lineage>
</organism>
<accession>D2RFT2</accession>
<dbReference type="SUPFAM" id="SSF53850">
    <property type="entry name" value="Periplasmic binding protein-like II"/>
    <property type="match status" value="1"/>
</dbReference>
<name>D2RFT2_ARCPA</name>
<dbReference type="OrthoDB" id="10037at2157"/>
<dbReference type="PANTHER" id="PTHR30024:SF42">
    <property type="entry name" value="ALIPHATIC SULFONATES-BINDING PROTEIN-RELATED"/>
    <property type="match status" value="1"/>
</dbReference>
<dbReference type="CDD" id="cd00090">
    <property type="entry name" value="HTH_ARSR"/>
    <property type="match status" value="1"/>
</dbReference>
<keyword evidence="3" id="KW-1185">Reference proteome</keyword>
<feature type="domain" description="HTH marR-type" evidence="1">
    <location>
        <begin position="3"/>
        <end position="52"/>
    </location>
</feature>
<protein>
    <submittedName>
        <fullName evidence="2">Transcriptional regulator protein-like protein</fullName>
    </submittedName>
</protein>
<dbReference type="InterPro" id="IPR036390">
    <property type="entry name" value="WH_DNA-bd_sf"/>
</dbReference>
<dbReference type="InterPro" id="IPR014466">
    <property type="entry name" value="Txn_rg_UCP012876"/>
</dbReference>
<dbReference type="PIRSF" id="PIRSF012876">
    <property type="entry name" value="Txn_rg_UCP012876"/>
    <property type="match status" value="1"/>
</dbReference>
<dbReference type="Gene3D" id="1.10.10.10">
    <property type="entry name" value="Winged helix-like DNA-binding domain superfamily/Winged helix DNA-binding domain"/>
    <property type="match status" value="1"/>
</dbReference>
<dbReference type="eggNOG" id="arCOG01804">
    <property type="taxonomic scope" value="Archaea"/>
</dbReference>
<dbReference type="InterPro" id="IPR036388">
    <property type="entry name" value="WH-like_DNA-bd_sf"/>
</dbReference>
<evidence type="ECO:0000259" key="1">
    <source>
        <dbReference type="Pfam" id="PF12802"/>
    </source>
</evidence>